<dbReference type="Proteomes" id="UP001228581">
    <property type="component" value="Unassembled WGS sequence"/>
</dbReference>
<dbReference type="RefSeq" id="WP_314006092.1">
    <property type="nucleotide sequence ID" value="NZ_JASJOT010000099.1"/>
</dbReference>
<dbReference type="PANTHER" id="PTHR30007:SF1">
    <property type="entry name" value="BLR1914 PROTEIN"/>
    <property type="match status" value="1"/>
</dbReference>
<dbReference type="Pfam" id="PF01609">
    <property type="entry name" value="DDE_Tnp_1"/>
    <property type="match status" value="1"/>
</dbReference>
<name>A0ABT7CYY9_9BACT</name>
<dbReference type="PANTHER" id="PTHR30007">
    <property type="entry name" value="PHP DOMAIN PROTEIN"/>
    <property type="match status" value="1"/>
</dbReference>
<feature type="compositionally biased region" description="Polar residues" evidence="1">
    <location>
        <begin position="135"/>
        <end position="148"/>
    </location>
</feature>
<feature type="non-terminal residue" evidence="3">
    <location>
        <position position="1"/>
    </location>
</feature>
<organism evidence="3 4">
    <name type="scientific">Xanthocytophaga flava</name>
    <dbReference type="NCBI Taxonomy" id="3048013"/>
    <lineage>
        <taxon>Bacteria</taxon>
        <taxon>Pseudomonadati</taxon>
        <taxon>Bacteroidota</taxon>
        <taxon>Cytophagia</taxon>
        <taxon>Cytophagales</taxon>
        <taxon>Rhodocytophagaceae</taxon>
        <taxon>Xanthocytophaga</taxon>
    </lineage>
</organism>
<reference evidence="3 4" key="1">
    <citation type="submission" date="2023-05" db="EMBL/GenBank/DDBJ databases">
        <authorList>
            <person name="Zhang X."/>
        </authorList>
    </citation>
    <scope>NUCLEOTIDE SEQUENCE [LARGE SCALE GENOMIC DNA]</scope>
    <source>
        <strain evidence="3 4">DM2B3-1</strain>
    </source>
</reference>
<evidence type="ECO:0000313" key="4">
    <source>
        <dbReference type="Proteomes" id="UP001228581"/>
    </source>
</evidence>
<evidence type="ECO:0000259" key="2">
    <source>
        <dbReference type="Pfam" id="PF01609"/>
    </source>
</evidence>
<evidence type="ECO:0000313" key="3">
    <source>
        <dbReference type="EMBL" id="MDJ1498993.1"/>
    </source>
</evidence>
<dbReference type="EMBL" id="JASJOT010000099">
    <property type="protein sequence ID" value="MDJ1498993.1"/>
    <property type="molecule type" value="Genomic_DNA"/>
</dbReference>
<evidence type="ECO:0000256" key="1">
    <source>
        <dbReference type="SAM" id="MobiDB-lite"/>
    </source>
</evidence>
<proteinExistence type="predicted"/>
<gene>
    <name evidence="3" type="ORF">QNI19_39100</name>
</gene>
<sequence>YHFTKWVKDGSWTKVWLNLLSTHKDKIDLSCVQLDGSHTICKRGGEAVGYQTRKKAPTTNTLFLADRQGQLLACSTCQAGNHHDLFDIENQFEQLCSILTQAGIEHKGLFLNADAGFDSEAFRKQCQRKEIQANIAPNTRNTTPTSPLEKQKHNQQWTDKEDHNANYHYFDELLYSYRTVIEQANAWMDSFKVLLIRFEKKAPNWTAFLYMAFSIRFLRKIQPLNKY</sequence>
<protein>
    <submittedName>
        <fullName evidence="3">Transposase</fullName>
    </submittedName>
</protein>
<feature type="domain" description="Transposase IS4-like" evidence="2">
    <location>
        <begin position="43"/>
        <end position="213"/>
    </location>
</feature>
<feature type="region of interest" description="Disordered" evidence="1">
    <location>
        <begin position="133"/>
        <end position="157"/>
    </location>
</feature>
<keyword evidence="4" id="KW-1185">Reference proteome</keyword>
<comment type="caution">
    <text evidence="3">The sequence shown here is derived from an EMBL/GenBank/DDBJ whole genome shotgun (WGS) entry which is preliminary data.</text>
</comment>
<accession>A0ABT7CYY9</accession>
<dbReference type="InterPro" id="IPR002559">
    <property type="entry name" value="Transposase_11"/>
</dbReference>